<feature type="transmembrane region" description="Helical" evidence="1">
    <location>
        <begin position="46"/>
        <end position="63"/>
    </location>
</feature>
<proteinExistence type="predicted"/>
<keyword evidence="1" id="KW-1133">Transmembrane helix</keyword>
<evidence type="ECO:0000256" key="1">
    <source>
        <dbReference type="SAM" id="Phobius"/>
    </source>
</evidence>
<comment type="caution">
    <text evidence="3">The sequence shown here is derived from an EMBL/GenBank/DDBJ whole genome shotgun (WGS) entry which is preliminary data.</text>
</comment>
<organism evidence="3 4">
    <name type="scientific">Celerinatantimonas yamalensis</name>
    <dbReference type="NCBI Taxonomy" id="559956"/>
    <lineage>
        <taxon>Bacteria</taxon>
        <taxon>Pseudomonadati</taxon>
        <taxon>Pseudomonadota</taxon>
        <taxon>Gammaproteobacteria</taxon>
        <taxon>Celerinatantimonadaceae</taxon>
        <taxon>Celerinatantimonas</taxon>
    </lineage>
</organism>
<keyword evidence="4" id="KW-1185">Reference proteome</keyword>
<feature type="transmembrane region" description="Helical" evidence="1">
    <location>
        <begin position="20"/>
        <end position="40"/>
    </location>
</feature>
<dbReference type="EMBL" id="JBEQCT010000014">
    <property type="protein sequence ID" value="MFM2486966.1"/>
    <property type="molecule type" value="Genomic_DNA"/>
</dbReference>
<evidence type="ECO:0000259" key="2">
    <source>
        <dbReference type="Pfam" id="PF04982"/>
    </source>
</evidence>
<reference evidence="3 4" key="1">
    <citation type="journal article" date="2013" name="Int. J. Syst. Evol. Microbiol.">
        <title>Celerinatantimonas yamalensis sp. nov., a cold-adapted diazotrophic bacterium from a cold permafrost brine.</title>
        <authorList>
            <person name="Shcherbakova V."/>
            <person name="Chuvilskaya N."/>
            <person name="Rivkina E."/>
            <person name="Demidov N."/>
            <person name="Uchaeva V."/>
            <person name="Suetin S."/>
            <person name="Suzina N."/>
            <person name="Gilichinsky D."/>
        </authorList>
    </citation>
    <scope>NUCLEOTIDE SEQUENCE [LARGE SCALE GENOMIC DNA]</scope>
    <source>
        <strain evidence="3 4">C7</strain>
    </source>
</reference>
<gene>
    <name evidence="3" type="ORF">ABUE30_18210</name>
</gene>
<dbReference type="InterPro" id="IPR058581">
    <property type="entry name" value="TM_HPP"/>
</dbReference>
<dbReference type="InterPro" id="IPR007065">
    <property type="entry name" value="HPP"/>
</dbReference>
<name>A0ABW9GFD1_9GAMM</name>
<feature type="transmembrane region" description="Helical" evidence="1">
    <location>
        <begin position="131"/>
        <end position="155"/>
    </location>
</feature>
<keyword evidence="1" id="KW-0472">Membrane</keyword>
<dbReference type="Proteomes" id="UP001629953">
    <property type="component" value="Unassembled WGS sequence"/>
</dbReference>
<accession>A0ABW9GFD1</accession>
<dbReference type="PANTHER" id="PTHR33741:SF5">
    <property type="entry name" value="TRANSMEMBRANE PROTEIN DDB_G0269096-RELATED"/>
    <property type="match status" value="1"/>
</dbReference>
<dbReference type="Pfam" id="PF04982">
    <property type="entry name" value="TM_HPP"/>
    <property type="match status" value="1"/>
</dbReference>
<keyword evidence="1" id="KW-0812">Transmembrane</keyword>
<feature type="domain" description="HPP transmembrane region" evidence="2">
    <location>
        <begin position="14"/>
        <end position="159"/>
    </location>
</feature>
<protein>
    <submittedName>
        <fullName evidence="3">HPP family protein</fullName>
    </submittedName>
</protein>
<evidence type="ECO:0000313" key="3">
    <source>
        <dbReference type="EMBL" id="MFM2486966.1"/>
    </source>
</evidence>
<sequence>MMNKLKGGGPLPRHPSLLQLSKGLIGGTLGILCLCLLGQYSGVPWLMAPFGATCVILFAAPTSPLAQPRNVIGGHLISASVGLAALYGLGDSYIIMSMAVGVSIMAMQFLRVVHPPAGANPIVIILAGKSVVGLSFLFTPVLVGSTLLVVIASIINNFGVKDGWPVYWHGFGKKKGNNDASY</sequence>
<dbReference type="PANTHER" id="PTHR33741">
    <property type="entry name" value="TRANSMEMBRANE PROTEIN DDB_G0269096-RELATED"/>
    <property type="match status" value="1"/>
</dbReference>
<evidence type="ECO:0000313" key="4">
    <source>
        <dbReference type="Proteomes" id="UP001629953"/>
    </source>
</evidence>
<dbReference type="RefSeq" id="WP_408625315.1">
    <property type="nucleotide sequence ID" value="NZ_JBEQCT010000014.1"/>
</dbReference>